<dbReference type="InterPro" id="IPR051172">
    <property type="entry name" value="Chlamydia_OmcB"/>
</dbReference>
<feature type="region of interest" description="Disordered" evidence="1">
    <location>
        <begin position="904"/>
        <end position="925"/>
    </location>
</feature>
<feature type="domain" description="DUF7507" evidence="3">
    <location>
        <begin position="1450"/>
        <end position="1576"/>
    </location>
</feature>
<dbReference type="InterPro" id="IPR055354">
    <property type="entry name" value="DUF7507"/>
</dbReference>
<keyword evidence="2" id="KW-0472">Membrane</keyword>
<evidence type="ECO:0000313" key="5">
    <source>
        <dbReference type="Proteomes" id="UP000016943"/>
    </source>
</evidence>
<feature type="domain" description="DUF7507" evidence="3">
    <location>
        <begin position="2318"/>
        <end position="2415"/>
    </location>
</feature>
<feature type="transmembrane region" description="Helical" evidence="2">
    <location>
        <begin position="2996"/>
        <end position="3016"/>
    </location>
</feature>
<dbReference type="NCBIfam" id="TIGR01167">
    <property type="entry name" value="LPXTG_anchor"/>
    <property type="match status" value="1"/>
</dbReference>
<feature type="region of interest" description="Disordered" evidence="1">
    <location>
        <begin position="2403"/>
        <end position="2429"/>
    </location>
</feature>
<dbReference type="NCBIfam" id="TIGR01451">
    <property type="entry name" value="B_ant_repeat"/>
    <property type="match status" value="5"/>
</dbReference>
<evidence type="ECO:0000256" key="2">
    <source>
        <dbReference type="SAM" id="Phobius"/>
    </source>
</evidence>
<dbReference type="SUPFAM" id="SSF117074">
    <property type="entry name" value="Hypothetical protein PA1324"/>
    <property type="match status" value="1"/>
</dbReference>
<proteinExistence type="predicted"/>
<organism evidence="4 5">
    <name type="scientific">Corynebacterium argentoratense DSM 44202</name>
    <dbReference type="NCBI Taxonomy" id="1348662"/>
    <lineage>
        <taxon>Bacteria</taxon>
        <taxon>Bacillati</taxon>
        <taxon>Actinomycetota</taxon>
        <taxon>Actinomycetes</taxon>
        <taxon>Mycobacteriales</taxon>
        <taxon>Corynebacteriaceae</taxon>
        <taxon>Corynebacterium</taxon>
    </lineage>
</organism>
<dbReference type="Pfam" id="PF24346">
    <property type="entry name" value="DUF7507"/>
    <property type="match status" value="12"/>
</dbReference>
<evidence type="ECO:0000259" key="3">
    <source>
        <dbReference type="Pfam" id="PF24346"/>
    </source>
</evidence>
<dbReference type="PATRIC" id="fig|1348662.3.peg.1701"/>
<protein>
    <recommendedName>
        <fullName evidence="3">DUF7507 domain-containing protein</fullName>
    </recommendedName>
</protein>
<keyword evidence="5" id="KW-1185">Reference proteome</keyword>
<dbReference type="GO" id="GO:0005975">
    <property type="term" value="P:carbohydrate metabolic process"/>
    <property type="evidence" value="ECO:0007669"/>
    <property type="project" value="UniProtKB-ARBA"/>
</dbReference>
<feature type="domain" description="DUF7507" evidence="3">
    <location>
        <begin position="1961"/>
        <end position="2068"/>
    </location>
</feature>
<dbReference type="eggNOG" id="COG1361">
    <property type="taxonomic scope" value="Bacteria"/>
</dbReference>
<feature type="domain" description="DUF7507" evidence="3">
    <location>
        <begin position="2088"/>
        <end position="2184"/>
    </location>
</feature>
<feature type="domain" description="DUF7507" evidence="3">
    <location>
        <begin position="2202"/>
        <end position="2302"/>
    </location>
</feature>
<dbReference type="PANTHER" id="PTHR34819">
    <property type="entry name" value="LARGE CYSTEINE-RICH PERIPLASMIC PROTEIN OMCB"/>
    <property type="match status" value="1"/>
</dbReference>
<feature type="domain" description="DUF7507" evidence="3">
    <location>
        <begin position="2564"/>
        <end position="2660"/>
    </location>
</feature>
<dbReference type="InterPro" id="IPR047589">
    <property type="entry name" value="DUF11_rpt"/>
</dbReference>
<dbReference type="STRING" id="1348662.CARG_08635"/>
<sequence>MAASILMVGSMGLNAPLPAAHAQVAAGENTAPPAAPAVAPSGSVQYEQGDGVIQFSLALLEAGVGQDKDGSCVINSSMGYAIGDDSVEDNVACAGSGAKYQFSMSVNSGSEDRVVTIRPRWVGQKAREGFPEPTRTPVYKSEVLNLTGAALTDNKDGTYTIRFLPTQGNTQVLGWFGSAMTENPNRVMETQAGDFSLGADIYEGPSANGKLIGVLKADRDLRIVEANRMDQTINQTYEDTSPTYLGGTPANLGPGADTSVLCEADGNNDIDPGKPYRGISAWSNLTNSWNIMDANAYPRKNANGKSYKPELGLYNAPSSDSLTRYTLQLPEKFKGRAGEIIGYYNGTKTTVKLDDQGNPYIQERYTTSPGTRGERAPFKFFIPEDMFQEGKNEFITRMDTVDKETGKLGPVKSYNGVPAEFPEVAPKWLDQDPGNTLTCTDSTTDPKSNTGPGKGMANNNCAKQVVEKVTYDCSAEPGSSGCVPFTKNDTVASSSLKLPDNPRAPLNDSWVNLSLSPANASSNAAVCVGWKRGEQRISLYYGIGANNRPLGEVFANAKVYITDQPVDGNNCGEIKDWTLVADYANGVNNFRDMSEEWNKKATGLYIVLPGEKAVTSPTTLRYRVEGADPAVIATAIKDDHTNPGPNEAGVINLEGAKYVTTPNFASVKTACGPASPVASSRIYFSTPSAGVNNSYLSRTDPAIKSLGRQKYEYRGVPSLGFNNGSAYLSSKTMKESLGEEGYADYLKKREEQNLPPEQVIHRVYISKCLDVVPAELPPNARFIQDTPKSNNPQDCGFDAGRYIEQTWALSADPSDDPFMQPFLMQKTVDAQQEKSSWFYSYFGMITHGDFKGDSRSFHVYTPVWAGPGQRFNVLSEWRLTGTPAITDPSGGQTLTVNQGLVNSRSPKVDANATNNPTWDMKPQPVPGNYTPLRSATKYDTIVIPQATVAQLSKSVIDPLVPTRTDFTHAVNIVNYSTGQFGASEFIDVLPYNGDGRNLDGQSESTGAEGEGTDFHGQYWLDELPKYVGDDQNLPVQFTTDDPKKVSMCPSTANASDIELCRAMFKRPGVGDLDSKPNTTAWRDLTQEELEKYKESAKAGGEKITALRFRSKTFLPESNRTYYLHFDAKDNRAGDRYRNQIGVYVVTETEMYSRANAGPQPAAVQTEVYAGRISGNIYQDVDKDASRGSEEEPSPNGRIVELLKCTTNKAGEVENCDEVYQTITLGEGKLNQNGHYEFDNLPAGTYKVRVKPLDDQEINTEAGKNPENNGTWESGTQVIQGISPAQNGGQEEQIRDINFGYWVASPSVTVAKSVNDPEDKRTVDGEATFTIEGENDGDVPLTEVKLDDQWVKDTESEKLKNQLTCVITNSEGTAYVGEDLKAKGDLLSEQGANLAVGDKYSCTVTWSKVTQEDIDLEAILKNTASITGKYKSKVVTPDPSSVIVPIVEPGPALELTKQVRPADQGTDALSDRVVRDNKEAAAFVITGRNTGNVTLHNVTLEDSKLSNEAPVTLDNCVALDAEAGAEEAPKLNVTDGKLTLAPGAGFQCTVEYTVNQKDVDNRKDIDNTAVLRAKTRPDNAEKNRDVVTEKKTATIEVPVYKPSIALTKTAEVKQDDQAIEGKALAGETVEYSFDVHNTSKVTLRNVTLADEKVSDLKCPKTELAPDEHMTCTATHVLTPQDAEADTYDNTATVTGENVQGEKAEATSEAKVVVGTPKVDLAKSIKDKKDSYNRGDQIVYEITVTNTGTTDLNDVVITDVFTHERPGADIVCPDGFDPAAGILAQGTKVTCTVTTEVTQEDLDTLTKIDNRADVSAKYRTADNVVETEEQKKANNEASAPLNVKTSIKLEKSIVEPKALYAQGEPVTYKFVITNTGTQTLDNPKVLDSKLGADEISCGEGPIAPNASVECTVDYKVSAEDAATNGKIENVATANATKPGQNADTPLAERVKSEESKATFNTGTPKLEIAKAVTSEKQVDLVKGNKVTWKVTVTNPADAITPVDNVVVNDPMFADAEDVYCMVDGRRIDGLEIGTLAIGQKAECFGTTTVTQDEVDAGEQIVNTASTAGNFGENKVEGPQAEAKVSVSSKAGIKLTKTVVDPKPIYVEGDEVEYSFVVENTGDVTLHDVKVTDPMFENGVTCEQTELAPGAKTTCTADKHVVTAEEADSPTLVNKATVVGLKPNNKVHNNDPVKDEDDATVDIGKPSLAIDKAIANPGPYKAGEKATFTIKVTNDGPTDLTDVKITDDMDGHDVDLNCPEGADKIAKGDSVTCEATITVTQDDVNAEKPLTNTATAEGKTNKAKAPKKSDSATITVANAKKLELEKTITNKPEGEQFVEGDTVEYGFVVRNAGDVTLKDIKVSDPMFGEAFDCGGGELAPGDERTCVAKTHKVTPEEAEMGLVPNTATASGKTTGGSTPGGQDVKSNPSTANFRTGIPALTIDKVADNPDAEREAGDTVNYTITAKNAGNTRIDNVIITDDVIAGMLEDPEREATITCDDDAAWGGAGASLPAGGSIVCKASFKVLQSDVDSYDWSVNIAGVSGKYGNKKVTPVQAEAKVPFKEQTPLLKLTKTIDNLQEPYVAGDKIRYTFKVENVGETSISKLVIKDKMLEDNGITVTCEATDLAAGAETMCHSDSDYTVTEADVAAGTVNNVATVAGTTPIRAISNIVPLNPIEPKPKKPSTVESEESSTTARTGKSALTLTKDASQVLVKAGDTITYTLTVANTGSTELNNVGINDPMAAKGQLKCADPAVAEGTATLQPDETVTCTFTKPIDQADVDAGEGIVNTATATGSYHEQPPLKATATKTVEVSKVTGLNITKEIADKQDSYTPGDKVKYVFTVTNTGDITLSDVAVYDEKLVDAGVEVSCEAKTLAPNESTECAAADYIVTDKDADAGRVVNTAMATGNTPAGEKVTSDEDTAEFNSHKGSRVPWWPLLGLIPFLGHHIGSSDPQPAPEAPAATEAPAVEGKGIAKNDEGIKGIAKNPTALAQTGADVIGFGVAGIALAAAGAGLIGSRRKSKGKHCK</sequence>
<feature type="domain" description="DUF7507" evidence="3">
    <location>
        <begin position="1843"/>
        <end position="1939"/>
    </location>
</feature>
<feature type="domain" description="DUF7507" evidence="3">
    <location>
        <begin position="2697"/>
        <end position="2801"/>
    </location>
</feature>
<feature type="domain" description="DUF7507" evidence="3">
    <location>
        <begin position="2816"/>
        <end position="2916"/>
    </location>
</feature>
<feature type="compositionally biased region" description="Low complexity" evidence="1">
    <location>
        <begin position="2680"/>
        <end position="2691"/>
    </location>
</feature>
<dbReference type="KEGG" id="caz:CARG_08635"/>
<feature type="domain" description="DUF7507" evidence="3">
    <location>
        <begin position="2435"/>
        <end position="2546"/>
    </location>
</feature>
<dbReference type="PANTHER" id="PTHR34819:SF3">
    <property type="entry name" value="CELL SURFACE PROTEIN"/>
    <property type="match status" value="1"/>
</dbReference>
<feature type="region of interest" description="Disordered" evidence="1">
    <location>
        <begin position="2948"/>
        <end position="2972"/>
    </location>
</feature>
<dbReference type="InterPro" id="IPR013783">
    <property type="entry name" value="Ig-like_fold"/>
</dbReference>
<evidence type="ECO:0000256" key="1">
    <source>
        <dbReference type="SAM" id="MobiDB-lite"/>
    </source>
</evidence>
<feature type="compositionally biased region" description="Polar residues" evidence="1">
    <location>
        <begin position="904"/>
        <end position="917"/>
    </location>
</feature>
<keyword evidence="2" id="KW-1133">Transmembrane helix</keyword>
<dbReference type="HOGENOM" id="CLU_226020_0_0_11"/>
<gene>
    <name evidence="4" type="ORF">CARG_08635</name>
</gene>
<dbReference type="Proteomes" id="UP000016943">
    <property type="component" value="Chromosome"/>
</dbReference>
<dbReference type="Gene3D" id="2.60.40.10">
    <property type="entry name" value="Immunoglobulins"/>
    <property type="match status" value="2"/>
</dbReference>
<reference evidence="4 5" key="1">
    <citation type="journal article" date="2013" name="Genome Announc.">
        <title>Whole-Genome Sequence of the Clinical Strain Corynebacterium argentoratense DSM 44202, Isolated from a Human Throat Specimen.</title>
        <authorList>
            <person name="Bomholt C."/>
            <person name="Glaub A."/>
            <person name="Gravermann K."/>
            <person name="Albersmeier A."/>
            <person name="Brinkrolf K."/>
            <person name="Ruckert C."/>
            <person name="Tauch A."/>
        </authorList>
    </citation>
    <scope>NUCLEOTIDE SEQUENCE [LARGE SCALE GENOMIC DNA]</scope>
    <source>
        <strain evidence="4">DSM 44202</strain>
    </source>
</reference>
<keyword evidence="2" id="KW-0812">Transmembrane</keyword>
<evidence type="ECO:0000313" key="4">
    <source>
        <dbReference type="EMBL" id="AGU15826.1"/>
    </source>
</evidence>
<feature type="region of interest" description="Disordered" evidence="1">
    <location>
        <begin position="2672"/>
        <end position="2698"/>
    </location>
</feature>
<name>U3GZB6_9CORY</name>
<accession>U3GZB6</accession>
<dbReference type="EMBL" id="CP006365">
    <property type="protein sequence ID" value="AGU15826.1"/>
    <property type="molecule type" value="Genomic_DNA"/>
</dbReference>
<feature type="domain" description="DUF7507" evidence="3">
    <location>
        <begin position="1600"/>
        <end position="1703"/>
    </location>
</feature>
<feature type="domain" description="DUF7507" evidence="3">
    <location>
        <begin position="1714"/>
        <end position="1823"/>
    </location>
</feature>